<keyword evidence="3" id="KW-1185">Reference proteome</keyword>
<comment type="caution">
    <text evidence="2">The sequence shown here is derived from an EMBL/GenBank/DDBJ whole genome shotgun (WGS) entry which is preliminary data.</text>
</comment>
<organism evidence="2 3">
    <name type="scientific">Thalassiosira oceanica</name>
    <name type="common">Marine diatom</name>
    <dbReference type="NCBI Taxonomy" id="159749"/>
    <lineage>
        <taxon>Eukaryota</taxon>
        <taxon>Sar</taxon>
        <taxon>Stramenopiles</taxon>
        <taxon>Ochrophyta</taxon>
        <taxon>Bacillariophyta</taxon>
        <taxon>Coscinodiscophyceae</taxon>
        <taxon>Thalassiosirophycidae</taxon>
        <taxon>Thalassiosirales</taxon>
        <taxon>Thalassiosiraceae</taxon>
        <taxon>Thalassiosira</taxon>
    </lineage>
</organism>
<feature type="region of interest" description="Disordered" evidence="1">
    <location>
        <begin position="144"/>
        <end position="184"/>
    </location>
</feature>
<dbReference type="EMBL" id="AGNL01040004">
    <property type="protein sequence ID" value="EJK52357.1"/>
    <property type="molecule type" value="Genomic_DNA"/>
</dbReference>
<feature type="compositionally biased region" description="Basic and acidic residues" evidence="1">
    <location>
        <begin position="144"/>
        <end position="175"/>
    </location>
</feature>
<dbReference type="Proteomes" id="UP000266841">
    <property type="component" value="Unassembled WGS sequence"/>
</dbReference>
<name>K0S0F3_THAOC</name>
<sequence>MKLEMAGYIARNLHFLDGLNRSVPDVGEGRNVALVSRLGPVAIAIDTAINAARRVAQLASTKVEDEREENVVFESETAAGVEDYKLWLDSEHMPFKDACGGRNDNDEDERNSEMSPVAKENISLKNALQKSITTCQRIKSSLHDCNAKVQQKDEQILSEQRRAEEASKKRKDASNKCESLQKPN</sequence>
<evidence type="ECO:0000313" key="3">
    <source>
        <dbReference type="Proteomes" id="UP000266841"/>
    </source>
</evidence>
<dbReference type="AlphaFoldDB" id="K0S0F3"/>
<reference evidence="2 3" key="1">
    <citation type="journal article" date="2012" name="Genome Biol.">
        <title>Genome and low-iron response of an oceanic diatom adapted to chronic iron limitation.</title>
        <authorList>
            <person name="Lommer M."/>
            <person name="Specht M."/>
            <person name="Roy A.S."/>
            <person name="Kraemer L."/>
            <person name="Andreson R."/>
            <person name="Gutowska M.A."/>
            <person name="Wolf J."/>
            <person name="Bergner S.V."/>
            <person name="Schilhabel M.B."/>
            <person name="Klostermeier U.C."/>
            <person name="Beiko R.G."/>
            <person name="Rosenstiel P."/>
            <person name="Hippler M."/>
            <person name="Laroche J."/>
        </authorList>
    </citation>
    <scope>NUCLEOTIDE SEQUENCE [LARGE SCALE GENOMIC DNA]</scope>
    <source>
        <strain evidence="2 3">CCMP1005</strain>
    </source>
</reference>
<feature type="region of interest" description="Disordered" evidence="1">
    <location>
        <begin position="98"/>
        <end position="118"/>
    </location>
</feature>
<evidence type="ECO:0000313" key="2">
    <source>
        <dbReference type="EMBL" id="EJK52357.1"/>
    </source>
</evidence>
<accession>K0S0F3</accession>
<evidence type="ECO:0000256" key="1">
    <source>
        <dbReference type="SAM" id="MobiDB-lite"/>
    </source>
</evidence>
<gene>
    <name evidence="2" type="ORF">THAOC_28378</name>
</gene>
<proteinExistence type="predicted"/>
<protein>
    <submittedName>
        <fullName evidence="2">Uncharacterized protein</fullName>
    </submittedName>
</protein>